<evidence type="ECO:0000256" key="5">
    <source>
        <dbReference type="SAM" id="SignalP"/>
    </source>
</evidence>
<dbReference type="Proteomes" id="UP000193380">
    <property type="component" value="Unassembled WGS sequence"/>
</dbReference>
<dbReference type="GO" id="GO:0016020">
    <property type="term" value="C:membrane"/>
    <property type="evidence" value="ECO:0007669"/>
    <property type="project" value="UniProtKB-SubCell"/>
</dbReference>
<accession>A0A060YK21</accession>
<comment type="subcellular location">
    <subcellularLocation>
        <location evidence="1">Membrane</location>
        <topology evidence="1">Multi-pass membrane protein</topology>
    </subcellularLocation>
</comment>
<keyword evidence="3" id="KW-1133">Transmembrane helix</keyword>
<sequence>MVLVCSMFGFPLCSVIDMQCPCFRCCGVTNHTDWFDVYNASRVPDSCCLEYSDNCGLENPGTWWTAPCYERVKDWLQENLVALWIFALCTALTQVQTLVTPLYAFHYTPINIC</sequence>
<evidence type="ECO:0008006" key="8">
    <source>
        <dbReference type="Google" id="ProtNLM"/>
    </source>
</evidence>
<dbReference type="Pfam" id="PF00335">
    <property type="entry name" value="Tetraspanin"/>
    <property type="match status" value="1"/>
</dbReference>
<dbReference type="STRING" id="8022.A0A060YK21"/>
<evidence type="ECO:0000256" key="4">
    <source>
        <dbReference type="ARBA" id="ARBA00023136"/>
    </source>
</evidence>
<evidence type="ECO:0000256" key="2">
    <source>
        <dbReference type="ARBA" id="ARBA00022692"/>
    </source>
</evidence>
<name>A0A060YK21_ONCMY</name>
<evidence type="ECO:0000313" key="6">
    <source>
        <dbReference type="EMBL" id="CDQ92198.1"/>
    </source>
</evidence>
<dbReference type="PaxDb" id="8022-A0A060YK21"/>
<protein>
    <recommendedName>
        <fullName evidence="8">Tetraspanin</fullName>
    </recommendedName>
</protein>
<evidence type="ECO:0000256" key="3">
    <source>
        <dbReference type="ARBA" id="ARBA00022989"/>
    </source>
</evidence>
<keyword evidence="4" id="KW-0472">Membrane</keyword>
<evidence type="ECO:0000313" key="7">
    <source>
        <dbReference type="Proteomes" id="UP000193380"/>
    </source>
</evidence>
<keyword evidence="5" id="KW-0732">Signal</keyword>
<feature type="chain" id="PRO_5012452454" description="Tetraspanin" evidence="5">
    <location>
        <begin position="16"/>
        <end position="113"/>
    </location>
</feature>
<reference evidence="6" key="1">
    <citation type="journal article" date="2014" name="Nat. Commun.">
        <title>The rainbow trout genome provides novel insights into evolution after whole-genome duplication in vertebrates.</title>
        <authorList>
            <person name="Berthelot C."/>
            <person name="Brunet F."/>
            <person name="Chalopin D."/>
            <person name="Juanchich A."/>
            <person name="Bernard M."/>
            <person name="Noel B."/>
            <person name="Bento P."/>
            <person name="Da Silva C."/>
            <person name="Labadie K."/>
            <person name="Alberti A."/>
            <person name="Aury J.M."/>
            <person name="Louis A."/>
            <person name="Dehais P."/>
            <person name="Bardou P."/>
            <person name="Montfort J."/>
            <person name="Klopp C."/>
            <person name="Cabau C."/>
            <person name="Gaspin C."/>
            <person name="Thorgaard G.H."/>
            <person name="Boussaha M."/>
            <person name="Quillet E."/>
            <person name="Guyomard R."/>
            <person name="Galiana D."/>
            <person name="Bobe J."/>
            <person name="Volff J.N."/>
            <person name="Genet C."/>
            <person name="Wincker P."/>
            <person name="Jaillon O."/>
            <person name="Roest Crollius H."/>
            <person name="Guiguen Y."/>
        </authorList>
    </citation>
    <scope>NUCLEOTIDE SEQUENCE [LARGE SCALE GENOMIC DNA]</scope>
</reference>
<dbReference type="AlphaFoldDB" id="A0A060YK21"/>
<evidence type="ECO:0000256" key="1">
    <source>
        <dbReference type="ARBA" id="ARBA00004141"/>
    </source>
</evidence>
<reference evidence="6" key="2">
    <citation type="submission" date="2014-03" db="EMBL/GenBank/DDBJ databases">
        <authorList>
            <person name="Genoscope - CEA"/>
        </authorList>
    </citation>
    <scope>NUCLEOTIDE SEQUENCE</scope>
</reference>
<keyword evidence="2" id="KW-0812">Transmembrane</keyword>
<organism evidence="6 7">
    <name type="scientific">Oncorhynchus mykiss</name>
    <name type="common">Rainbow trout</name>
    <name type="synonym">Salmo gairdneri</name>
    <dbReference type="NCBI Taxonomy" id="8022"/>
    <lineage>
        <taxon>Eukaryota</taxon>
        <taxon>Metazoa</taxon>
        <taxon>Chordata</taxon>
        <taxon>Craniata</taxon>
        <taxon>Vertebrata</taxon>
        <taxon>Euteleostomi</taxon>
        <taxon>Actinopterygii</taxon>
        <taxon>Neopterygii</taxon>
        <taxon>Teleostei</taxon>
        <taxon>Protacanthopterygii</taxon>
        <taxon>Salmoniformes</taxon>
        <taxon>Salmonidae</taxon>
        <taxon>Salmoninae</taxon>
        <taxon>Oncorhynchus</taxon>
    </lineage>
</organism>
<dbReference type="EMBL" id="FR912927">
    <property type="protein sequence ID" value="CDQ92198.1"/>
    <property type="molecule type" value="Genomic_DNA"/>
</dbReference>
<proteinExistence type="predicted"/>
<gene>
    <name evidence="6" type="ORF">GSONMT00006808001</name>
</gene>
<dbReference type="InterPro" id="IPR008952">
    <property type="entry name" value="Tetraspanin_EC2_sf"/>
</dbReference>
<feature type="signal peptide" evidence="5">
    <location>
        <begin position="1"/>
        <end position="15"/>
    </location>
</feature>
<dbReference type="SUPFAM" id="SSF48652">
    <property type="entry name" value="Tetraspanin"/>
    <property type="match status" value="1"/>
</dbReference>
<dbReference type="InterPro" id="IPR018499">
    <property type="entry name" value="Tetraspanin/Peripherin"/>
</dbReference>